<dbReference type="AlphaFoldDB" id="A0A2G8RIW1"/>
<sequence length="257" mass="29922">MFTLNQHKWNVLAITKGLKRKSPMRIPLSGLDRLKTRNYYTVHLYFNAPMGQIIVEEIDDVSVSILIWNSDDHQSYPASIPTSQLADARVEITQYYKTNEIRYKSALRFIAADFLHVAQISYYIGYFRQSLFNTRTLARKDRAAILTEIYEEYIKSGETNFTIWAVCKRNYGERWIFHPQKDELINHHRLLLNSLCESGELAKNAANYTIKAKTITTLSQMSEDERRHKDQINQQKTLGWLTLALVVVGLIQIFSKP</sequence>
<name>A0A2G8RIW1_9RHOB</name>
<evidence type="ECO:0000313" key="2">
    <source>
        <dbReference type="EMBL" id="PIL21536.1"/>
    </source>
</evidence>
<keyword evidence="1" id="KW-0812">Transmembrane</keyword>
<reference evidence="2 3" key="1">
    <citation type="submission" date="2013-09" db="EMBL/GenBank/DDBJ databases">
        <title>Genome sequencing of Phaeobacter antarcticus sp. nov. SM1211.</title>
        <authorList>
            <person name="Zhang X.-Y."/>
            <person name="Liu C."/>
            <person name="Chen X.-L."/>
            <person name="Xie B.-B."/>
            <person name="Qin Q.-L."/>
            <person name="Rong J.-C."/>
            <person name="Zhang Y.-Z."/>
        </authorList>
    </citation>
    <scope>NUCLEOTIDE SEQUENCE [LARGE SCALE GENOMIC DNA]</scope>
    <source>
        <strain evidence="2 3">SM1211</strain>
    </source>
</reference>
<accession>A0A2G8RIW1</accession>
<feature type="transmembrane region" description="Helical" evidence="1">
    <location>
        <begin position="237"/>
        <end position="255"/>
    </location>
</feature>
<comment type="caution">
    <text evidence="2">The sequence shown here is derived from an EMBL/GenBank/DDBJ whole genome shotgun (WGS) entry which is preliminary data.</text>
</comment>
<dbReference type="OrthoDB" id="8374135at2"/>
<proteinExistence type="predicted"/>
<evidence type="ECO:0000313" key="3">
    <source>
        <dbReference type="Proteomes" id="UP000231259"/>
    </source>
</evidence>
<keyword evidence="3" id="KW-1185">Reference proteome</keyword>
<keyword evidence="1" id="KW-0472">Membrane</keyword>
<dbReference type="Proteomes" id="UP000231259">
    <property type="component" value="Unassembled WGS sequence"/>
</dbReference>
<dbReference type="EMBL" id="AWWI01000031">
    <property type="protein sequence ID" value="PIL21536.1"/>
    <property type="molecule type" value="Genomic_DNA"/>
</dbReference>
<organism evidence="2 3">
    <name type="scientific">Puniceibacterium antarcticum</name>
    <dbReference type="NCBI Taxonomy" id="1206336"/>
    <lineage>
        <taxon>Bacteria</taxon>
        <taxon>Pseudomonadati</taxon>
        <taxon>Pseudomonadota</taxon>
        <taxon>Alphaproteobacteria</taxon>
        <taxon>Rhodobacterales</taxon>
        <taxon>Paracoccaceae</taxon>
        <taxon>Puniceibacterium</taxon>
    </lineage>
</organism>
<evidence type="ECO:0000256" key="1">
    <source>
        <dbReference type="SAM" id="Phobius"/>
    </source>
</evidence>
<protein>
    <submittedName>
        <fullName evidence="2">Uncharacterized protein</fullName>
    </submittedName>
</protein>
<keyword evidence="1" id="KW-1133">Transmembrane helix</keyword>
<gene>
    <name evidence="2" type="ORF">P775_03690</name>
</gene>